<organism evidence="1 2">
    <name type="scientific">Araneus ventricosus</name>
    <name type="common">Orbweaver spider</name>
    <name type="synonym">Epeira ventricosa</name>
    <dbReference type="NCBI Taxonomy" id="182803"/>
    <lineage>
        <taxon>Eukaryota</taxon>
        <taxon>Metazoa</taxon>
        <taxon>Ecdysozoa</taxon>
        <taxon>Arthropoda</taxon>
        <taxon>Chelicerata</taxon>
        <taxon>Arachnida</taxon>
        <taxon>Araneae</taxon>
        <taxon>Araneomorphae</taxon>
        <taxon>Entelegynae</taxon>
        <taxon>Araneoidea</taxon>
        <taxon>Araneidae</taxon>
        <taxon>Araneus</taxon>
    </lineage>
</organism>
<name>A0A4Y2V6Q4_ARAVE</name>
<comment type="caution">
    <text evidence="1">The sequence shown here is derived from an EMBL/GenBank/DDBJ whole genome shotgun (WGS) entry which is preliminary data.</text>
</comment>
<dbReference type="EMBL" id="BGPR01043637">
    <property type="protein sequence ID" value="GBO20248.1"/>
    <property type="molecule type" value="Genomic_DNA"/>
</dbReference>
<dbReference type="AlphaFoldDB" id="A0A4Y2V6Q4"/>
<evidence type="ECO:0000313" key="2">
    <source>
        <dbReference type="Proteomes" id="UP000499080"/>
    </source>
</evidence>
<reference evidence="1 2" key="1">
    <citation type="journal article" date="2019" name="Sci. Rep.">
        <title>Orb-weaving spider Araneus ventricosus genome elucidates the spidroin gene catalogue.</title>
        <authorList>
            <person name="Kono N."/>
            <person name="Nakamura H."/>
            <person name="Ohtoshi R."/>
            <person name="Moran D.A.P."/>
            <person name="Shinohara A."/>
            <person name="Yoshida Y."/>
            <person name="Fujiwara M."/>
            <person name="Mori M."/>
            <person name="Tomita M."/>
            <person name="Arakawa K."/>
        </authorList>
    </citation>
    <scope>NUCLEOTIDE SEQUENCE [LARGE SCALE GENOMIC DNA]</scope>
</reference>
<evidence type="ECO:0000313" key="1">
    <source>
        <dbReference type="EMBL" id="GBO20248.1"/>
    </source>
</evidence>
<gene>
    <name evidence="1" type="ORF">AVEN_188045_1</name>
</gene>
<keyword evidence="2" id="KW-1185">Reference proteome</keyword>
<dbReference type="Proteomes" id="UP000499080">
    <property type="component" value="Unassembled WGS sequence"/>
</dbReference>
<accession>A0A4Y2V6Q4</accession>
<proteinExistence type="predicted"/>
<sequence>MKRALEGAPQDDEPTAIYCEVHRRTFEEIGPSELKYNPFGTSPAYVFSLADLRIFNKYYTGWSIKISLICRCRCGGAGVEGVSEVTLLYFPGCAISVDSLEGGGGLIAAGESAKSSDMLYSKESSSEKEELISASASDSRDCKSIFSNGGRTAIVKSDEANASSLTGATDVEDGIGNLVIGGEAFAVESDGLEQVTAEASGFFWMDGAENDFFATET</sequence>
<protein>
    <submittedName>
        <fullName evidence="1">Uncharacterized protein</fullName>
    </submittedName>
</protein>